<reference evidence="1 2" key="1">
    <citation type="journal article" date="2018" name="Aquat. Microb. Ecol.">
        <title>Gammaproteobacterial methanotrophs dominate.</title>
        <authorList>
            <person name="Rissanen A.J."/>
            <person name="Saarenheimo J."/>
            <person name="Tiirola M."/>
            <person name="Peura S."/>
            <person name="Aalto S.L."/>
            <person name="Karvinen A."/>
            <person name="Nykanen H."/>
        </authorList>
    </citation>
    <scope>NUCLEOTIDE SEQUENCE [LARGE SCALE GENOMIC DNA]</scope>
    <source>
        <strain evidence="1">AMbin10</strain>
    </source>
</reference>
<accession>A0A2W4RGR3</accession>
<evidence type="ECO:0000313" key="1">
    <source>
        <dbReference type="EMBL" id="PZN83071.1"/>
    </source>
</evidence>
<protein>
    <submittedName>
        <fullName evidence="1">Uncharacterized protein</fullName>
    </submittedName>
</protein>
<organism evidence="1 2">
    <name type="scientific">Candidatus Methylumidiphilus alinenensis</name>
    <dbReference type="NCBI Taxonomy" id="2202197"/>
    <lineage>
        <taxon>Bacteria</taxon>
        <taxon>Pseudomonadati</taxon>
        <taxon>Pseudomonadota</taxon>
        <taxon>Gammaproteobacteria</taxon>
        <taxon>Methylococcales</taxon>
        <taxon>Candidatus Methylumidiphilus</taxon>
    </lineage>
</organism>
<proteinExistence type="predicted"/>
<comment type="caution">
    <text evidence="1">The sequence shown here is derived from an EMBL/GenBank/DDBJ whole genome shotgun (WGS) entry which is preliminary data.</text>
</comment>
<dbReference type="AlphaFoldDB" id="A0A2W4RGR3"/>
<gene>
    <name evidence="1" type="ORF">DM484_05350</name>
</gene>
<sequence>MHIHDFDLAFCVKSNRPGWEDLSPADVLSALRKRVAELTESDVLEAVGFLDTFPEHGEQEAECGMPLGSGQLANPPCPRYPAGTRIVSIFGESGDTGEGSDVQTGPNAVGTISRVFPEQENGYMAEFPGGIFAFLSDAELADSRYYQVLDGVPEAVALFTVALSNSGVVQMDSSKGEKP</sequence>
<dbReference type="EMBL" id="QJPH01000194">
    <property type="protein sequence ID" value="PZN83071.1"/>
    <property type="molecule type" value="Genomic_DNA"/>
</dbReference>
<dbReference type="Proteomes" id="UP000249396">
    <property type="component" value="Unassembled WGS sequence"/>
</dbReference>
<evidence type="ECO:0000313" key="2">
    <source>
        <dbReference type="Proteomes" id="UP000249396"/>
    </source>
</evidence>
<name>A0A2W4RGR3_9GAMM</name>